<dbReference type="PANTHER" id="PTHR46652">
    <property type="entry name" value="LEUCINE-RICH REPEAT AND IQ DOMAIN-CONTAINING PROTEIN 1-RELATED"/>
    <property type="match status" value="1"/>
</dbReference>
<protein>
    <recommendedName>
        <fullName evidence="7">F-box domain-containing protein</fullName>
    </recommendedName>
</protein>
<dbReference type="SUPFAM" id="SSF52058">
    <property type="entry name" value="L domain-like"/>
    <property type="match status" value="1"/>
</dbReference>
<dbReference type="InterPro" id="IPR032675">
    <property type="entry name" value="LRR_dom_sf"/>
</dbReference>
<geneLocation type="mitochondrion" evidence="4"/>
<keyword evidence="2" id="KW-0677">Repeat</keyword>
<keyword evidence="4" id="KW-0496">Mitochondrion</keyword>
<dbReference type="PANTHER" id="PTHR46652:SF3">
    <property type="entry name" value="LEUCINE-RICH REPEAT-CONTAINING PROTEIN 9"/>
    <property type="match status" value="1"/>
</dbReference>
<dbReference type="Gene3D" id="3.80.10.10">
    <property type="entry name" value="Ribonuclease Inhibitor"/>
    <property type="match status" value="2"/>
</dbReference>
<dbReference type="EMBL" id="CDSF01000002">
    <property type="protein sequence ID" value="CEO95050.1"/>
    <property type="molecule type" value="Genomic_DNA"/>
</dbReference>
<dbReference type="Proteomes" id="UP000039324">
    <property type="component" value="Unassembled WGS sequence"/>
</dbReference>
<keyword evidence="5" id="KW-1185">Reference proteome</keyword>
<dbReference type="Proteomes" id="UP000290189">
    <property type="component" value="Unassembled WGS sequence"/>
</dbReference>
<accession>A0A0G4IIZ3</accession>
<evidence type="ECO:0000313" key="4">
    <source>
        <dbReference type="EMBL" id="SPQ94374.1"/>
    </source>
</evidence>
<evidence type="ECO:0008006" key="7">
    <source>
        <dbReference type="Google" id="ProtNLM"/>
    </source>
</evidence>
<reference evidence="3 5" key="1">
    <citation type="submission" date="2015-02" db="EMBL/GenBank/DDBJ databases">
        <authorList>
            <person name="Chooi Y.-H."/>
        </authorList>
    </citation>
    <scope>NUCLEOTIDE SEQUENCE [LARGE SCALE GENOMIC DNA]</scope>
    <source>
        <strain evidence="3">E3</strain>
    </source>
</reference>
<dbReference type="OrthoDB" id="266138at2759"/>
<evidence type="ECO:0000313" key="5">
    <source>
        <dbReference type="Proteomes" id="UP000039324"/>
    </source>
</evidence>
<name>A0A0G4IIZ3_PLABS</name>
<evidence type="ECO:0000256" key="2">
    <source>
        <dbReference type="ARBA" id="ARBA00022737"/>
    </source>
</evidence>
<keyword evidence="1" id="KW-0433">Leucine-rich repeat</keyword>
<evidence type="ECO:0000256" key="1">
    <source>
        <dbReference type="ARBA" id="ARBA00022614"/>
    </source>
</evidence>
<dbReference type="EMBL" id="OVEO01000002">
    <property type="protein sequence ID" value="SPQ94374.1"/>
    <property type="molecule type" value="Genomic_DNA"/>
</dbReference>
<dbReference type="InterPro" id="IPR050836">
    <property type="entry name" value="SDS22/Internalin_LRR"/>
</dbReference>
<evidence type="ECO:0000313" key="3">
    <source>
        <dbReference type="EMBL" id="CEO95050.1"/>
    </source>
</evidence>
<dbReference type="STRING" id="37360.A0A0G4IIZ3"/>
<sequence length="487" mass="53615">MLVADVGGGDRNWASLPVDLIVIVLDMLEAQRDIDACSGVNRHWRSARAGIHRFRGDMPLPLLLSACRSLQCLAVVNRLRLAPSDVDALRPGVCPDSLDCLDLSRVRDPDATFVDAVRSGRITMRLTTLSLARWRLVSDTSFLSSLTALHTLNLSQTSIREVDGLTCLRRLRSVDVSSTGVSSVAPLMSCSELEALDISFTRVDDLSSLQDHRCLQTIKACHLVRQAEKPVICPGTLRHLEVCHSRTTASILPDLIRRSANLEHLSLNGTATRGIDTLAHLFRLRVLLLESCRHVLNIDAVRFFPGLTTLSVAKTGVDRIDALQFCPLLQRLDISETSVNDVSVLRLHLRDVLLALDADYTKIGDLDALANFSRLRHLSARHTGITSVDVLATCPSLQCVDIAHTQVRSTAALAGLKWLRCLDASSSPVAHASLPRDGSWTNRFSHSGYDDHVGLLLEHHTQTPEPLLPRPNSGYLQRLRVHCCNIV</sequence>
<evidence type="ECO:0000313" key="6">
    <source>
        <dbReference type="Proteomes" id="UP000290189"/>
    </source>
</evidence>
<organism evidence="3 5">
    <name type="scientific">Plasmodiophora brassicae</name>
    <name type="common">Clubroot disease agent</name>
    <dbReference type="NCBI Taxonomy" id="37360"/>
    <lineage>
        <taxon>Eukaryota</taxon>
        <taxon>Sar</taxon>
        <taxon>Rhizaria</taxon>
        <taxon>Endomyxa</taxon>
        <taxon>Phytomyxea</taxon>
        <taxon>Plasmodiophorida</taxon>
        <taxon>Plasmodiophoridae</taxon>
        <taxon>Plasmodiophora</taxon>
    </lineage>
</organism>
<proteinExistence type="predicted"/>
<dbReference type="AlphaFoldDB" id="A0A0G4IIZ3"/>
<reference evidence="4 6" key="2">
    <citation type="submission" date="2018-03" db="EMBL/GenBank/DDBJ databases">
        <authorList>
            <person name="Fogelqvist J."/>
        </authorList>
    </citation>
    <scope>NUCLEOTIDE SEQUENCE [LARGE SCALE GENOMIC DNA]</scope>
</reference>
<gene>
    <name evidence="3" type="ORF">PBRA_003863</name>
    <name evidence="4" type="ORF">PLBR_LOCUS1589</name>
</gene>